<feature type="compositionally biased region" description="Polar residues" evidence="1">
    <location>
        <begin position="686"/>
        <end position="717"/>
    </location>
</feature>
<feature type="region of interest" description="Disordered" evidence="1">
    <location>
        <begin position="320"/>
        <end position="370"/>
    </location>
</feature>
<dbReference type="Proteomes" id="UP000816034">
    <property type="component" value="Unassembled WGS sequence"/>
</dbReference>
<feature type="compositionally biased region" description="Basic and acidic residues" evidence="1">
    <location>
        <begin position="980"/>
        <end position="989"/>
    </location>
</feature>
<feature type="region of interest" description="Disordered" evidence="1">
    <location>
        <begin position="430"/>
        <end position="529"/>
    </location>
</feature>
<dbReference type="EMBL" id="PYSW02000007">
    <property type="protein sequence ID" value="KAG2389567.1"/>
    <property type="molecule type" value="Genomic_DNA"/>
</dbReference>
<feature type="compositionally biased region" description="Low complexity" evidence="1">
    <location>
        <begin position="493"/>
        <end position="502"/>
    </location>
</feature>
<feature type="region of interest" description="Disordered" evidence="1">
    <location>
        <begin position="40"/>
        <end position="68"/>
    </location>
</feature>
<feature type="compositionally biased region" description="Polar residues" evidence="1">
    <location>
        <begin position="322"/>
        <end position="353"/>
    </location>
</feature>
<dbReference type="AlphaFoldDB" id="A0AA88GYR8"/>
<gene>
    <name evidence="2" type="ORF">C9374_014127</name>
</gene>
<keyword evidence="3" id="KW-1185">Reference proteome</keyword>
<feature type="compositionally biased region" description="Polar residues" evidence="1">
    <location>
        <begin position="615"/>
        <end position="634"/>
    </location>
</feature>
<evidence type="ECO:0000256" key="1">
    <source>
        <dbReference type="SAM" id="MobiDB-lite"/>
    </source>
</evidence>
<reference evidence="2 3" key="1">
    <citation type="journal article" date="2018" name="BMC Genomics">
        <title>The genome of Naegleria lovaniensis, the basis for a comparative approach to unravel pathogenicity factors of the human pathogenic amoeba N. fowleri.</title>
        <authorList>
            <person name="Liechti N."/>
            <person name="Schurch N."/>
            <person name="Bruggmann R."/>
            <person name="Wittwer M."/>
        </authorList>
    </citation>
    <scope>NUCLEOTIDE SEQUENCE [LARGE SCALE GENOMIC DNA]</scope>
    <source>
        <strain evidence="2 3">ATCC 30569</strain>
    </source>
</reference>
<comment type="caution">
    <text evidence="2">The sequence shown here is derived from an EMBL/GenBank/DDBJ whole genome shotgun (WGS) entry which is preliminary data.</text>
</comment>
<evidence type="ECO:0000313" key="3">
    <source>
        <dbReference type="Proteomes" id="UP000816034"/>
    </source>
</evidence>
<feature type="compositionally biased region" description="Low complexity" evidence="1">
    <location>
        <begin position="963"/>
        <end position="979"/>
    </location>
</feature>
<feature type="region of interest" description="Disordered" evidence="1">
    <location>
        <begin position="181"/>
        <end position="233"/>
    </location>
</feature>
<feature type="region of interest" description="Disordered" evidence="1">
    <location>
        <begin position="548"/>
        <end position="717"/>
    </location>
</feature>
<accession>A0AA88GYR8</accession>
<feature type="compositionally biased region" description="Low complexity" evidence="1">
    <location>
        <begin position="635"/>
        <end position="685"/>
    </location>
</feature>
<feature type="compositionally biased region" description="Polar residues" evidence="1">
    <location>
        <begin position="219"/>
        <end position="233"/>
    </location>
</feature>
<dbReference type="GeneID" id="68106580"/>
<feature type="compositionally biased region" description="Low complexity" evidence="1">
    <location>
        <begin position="550"/>
        <end position="607"/>
    </location>
</feature>
<feature type="compositionally biased region" description="Basic and acidic residues" evidence="1">
    <location>
        <begin position="9"/>
        <end position="19"/>
    </location>
</feature>
<feature type="compositionally biased region" description="Low complexity" evidence="1">
    <location>
        <begin position="181"/>
        <end position="202"/>
    </location>
</feature>
<sequence>MSSTSSSRHNTEQQQEHESPPQQQDTELNMHSMNENQTIQDSHAMMPPTHLITTKGNNGEMKSHHHQELDPLYEKSNNMNALSSSSSNVDASDVVLALDGSSTPLPNCNRIEIPSEEERMNEEEHANDPGRDLAKLSTSYMEQPKDWEAHGTISQNQHHATTIPNMNTCVAINNNYSTSNHINTTSTSSTTSTSPNSTSTNNHILNHHHHRDTDDEKAPSTTHVVLESSDSTKTTNTFEKHITLNHHSSNLINHTTCTNNKDTEPSSQSTHVHEEASMISSTCNSFRGPPDQPFHLSKHNNDAPSSPHMMMMTNKLSDGDLEQQNSTPFEPNLASNPIQTNYLNDENNSNKETPISVPIRPIATNTNPVPQPMDAVYSTVWSSPSSKTFSSTSPVGVPTITSTIANTTTTSATTTFSSVAATSATQGSTALMDATSSSPYPLPPPMMPIHHHPHASPSSSTNLTQPSPPHPSMHSNYSSRPPPPLQHPHHAYPHAYPSHAPSRYQQPPPYGGYSHSFPPPPSPTYHATSQTHSYHFYNQSTYNHLPHSTSSGHSYMHPPSSSHYPYTPTLPPSSSYPSEYTYSPPQTYHVPSGSPPSSSSHVQQPPSMYDMSKNFVPSQSNNFTHSSTSSVMEYNTNATSTPTSITSSTTDRSATANRPVPVAAVARKTTQNSKNTKSTPSKNKTAGATVTSMSTSVAQTKLLQTPPTESSSSSNTRFPSVFASFSSENRAIANSSSRPRNGITKTFQLPKIDGDDITLLFSFYIEPPHDIRMKKACLEVEVNQNSSNQKEITRYYWRVKSLEIYEKTCFFRYKKTQSGESDQNWQLDNENYDINGFSITKTYDDMNDGQKVYFSLESYGKRVQKSKHCEKAVTCPFKVTLSLTDGKDEVRTITKCICIHMDIKKVDKKTVITKATFHDHVFETDDMERFFAKYNARQQQWKCETRAQKRKSPPSSSNEQLDDSIGQSDESSASSSQLSEMKKKTDSTTKRKKTFSYRHSTSLLLTHGSSSFDNLNEIVIHPENLSVHEFSSLLEDWSISQRVADVIVNCKVINVTIDQSAIRIYFIIPRVMLPTFDHSIETKTSIEIRFKGEELPSPLCYTFNSKP</sequence>
<evidence type="ECO:0000313" key="2">
    <source>
        <dbReference type="EMBL" id="KAG2389567.1"/>
    </source>
</evidence>
<feature type="region of interest" description="Disordered" evidence="1">
    <location>
        <begin position="943"/>
        <end position="993"/>
    </location>
</feature>
<protein>
    <submittedName>
        <fullName evidence="2">Uncharacterized protein</fullName>
    </submittedName>
</protein>
<dbReference type="RefSeq" id="XP_044553559.1">
    <property type="nucleotide sequence ID" value="XM_044690080.1"/>
</dbReference>
<name>A0AA88GYR8_NAELO</name>
<organism evidence="2 3">
    <name type="scientific">Naegleria lovaniensis</name>
    <name type="common">Amoeba</name>
    <dbReference type="NCBI Taxonomy" id="51637"/>
    <lineage>
        <taxon>Eukaryota</taxon>
        <taxon>Discoba</taxon>
        <taxon>Heterolobosea</taxon>
        <taxon>Tetramitia</taxon>
        <taxon>Eutetramitia</taxon>
        <taxon>Vahlkampfiidae</taxon>
        <taxon>Naegleria</taxon>
    </lineage>
</organism>
<feature type="region of interest" description="Disordered" evidence="1">
    <location>
        <begin position="1"/>
        <end position="26"/>
    </location>
</feature>
<proteinExistence type="predicted"/>